<evidence type="ECO:0008006" key="3">
    <source>
        <dbReference type="Google" id="ProtNLM"/>
    </source>
</evidence>
<dbReference type="Proteomes" id="UP000006898">
    <property type="component" value="Chromosome"/>
</dbReference>
<dbReference type="PATRIC" id="fig|671143.5.peg.734"/>
<dbReference type="Pfam" id="PF15781">
    <property type="entry name" value="ParE-like_toxin"/>
    <property type="match status" value="1"/>
</dbReference>
<dbReference type="AlphaFoldDB" id="D5MM26"/>
<dbReference type="InterPro" id="IPR035093">
    <property type="entry name" value="RelE/ParE_toxin_dom_sf"/>
</dbReference>
<dbReference type="EMBL" id="FP565575">
    <property type="protein sequence ID" value="CBE67912.1"/>
    <property type="molecule type" value="Genomic_DNA"/>
</dbReference>
<evidence type="ECO:0000313" key="1">
    <source>
        <dbReference type="EMBL" id="CBE67912.1"/>
    </source>
</evidence>
<dbReference type="eggNOG" id="COG2026">
    <property type="taxonomic scope" value="Bacteria"/>
</dbReference>
<sequence>MIWAPVVTPLFHRRKKKASRSLQEAIDAAVRMILADPLIGTPKVGVLKGVRVFKFTHQELEYLVAYRLEIQKRLIRLLAVGPHENFYRDLQRRTTAG</sequence>
<dbReference type="InterPro" id="IPR031552">
    <property type="entry name" value="ParE-like_toxin"/>
</dbReference>
<dbReference type="KEGG" id="mox:DAMO_0851"/>
<reference evidence="1 2" key="1">
    <citation type="journal article" date="2010" name="Nature">
        <title>Nitrite-driven anaerobic methane oxidation by oxygenic bacteria.</title>
        <authorList>
            <person name="Ettwig K.F."/>
            <person name="Butler M.K."/>
            <person name="Le Paslier D."/>
            <person name="Pelletier E."/>
            <person name="Mangenot S."/>
            <person name="Kuypers M.M.M."/>
            <person name="Schreiber F."/>
            <person name="Dutilh B.E."/>
            <person name="Zedelius J."/>
            <person name="de Beer D."/>
            <person name="Gloerich J."/>
            <person name="Wessels H.J.C.T."/>
            <person name="van Allen T."/>
            <person name="Luesken F."/>
            <person name="Wu M."/>
            <person name="van de Pas-Schoonen K.T."/>
            <person name="Op den Camp H.J.M."/>
            <person name="Janssen-Megens E.M."/>
            <person name="Francoijs K-J."/>
            <person name="Stunnenberg H."/>
            <person name="Weissenbach J."/>
            <person name="Jetten M.S.M."/>
            <person name="Strous M."/>
        </authorList>
    </citation>
    <scope>NUCLEOTIDE SEQUENCE [LARGE SCALE GENOMIC DNA]</scope>
</reference>
<organism evidence="1 2">
    <name type="scientific">Methylomirabilis oxygeniifera</name>
    <dbReference type="NCBI Taxonomy" id="671143"/>
    <lineage>
        <taxon>Bacteria</taxon>
        <taxon>Candidatus Methylomirabilota</taxon>
        <taxon>Candidatus Methylomirabilia</taxon>
        <taxon>Candidatus Methylomirabilales</taxon>
        <taxon>Candidatus Methylomirabilaceae</taxon>
        <taxon>Candidatus Methylomirabilis</taxon>
    </lineage>
</organism>
<evidence type="ECO:0000313" key="2">
    <source>
        <dbReference type="Proteomes" id="UP000006898"/>
    </source>
</evidence>
<dbReference type="STRING" id="671143.DAMO_0851"/>
<dbReference type="SUPFAM" id="SSF143011">
    <property type="entry name" value="RelE-like"/>
    <property type="match status" value="1"/>
</dbReference>
<dbReference type="Gene3D" id="3.30.2310.20">
    <property type="entry name" value="RelE-like"/>
    <property type="match status" value="1"/>
</dbReference>
<gene>
    <name evidence="1" type="ORF">DAMO_0851</name>
</gene>
<proteinExistence type="predicted"/>
<name>D5MM26_METO1</name>
<accession>D5MM26</accession>
<protein>
    <recommendedName>
        <fullName evidence="3">Addiction module toxin RelE</fullName>
    </recommendedName>
</protein>
<dbReference type="HOGENOM" id="CLU_157820_0_0_0"/>